<feature type="non-terminal residue" evidence="1">
    <location>
        <position position="109"/>
    </location>
</feature>
<name>A0AAN4Z505_9BILA</name>
<protein>
    <submittedName>
        <fullName evidence="1">Uncharacterized protein</fullName>
    </submittedName>
</protein>
<gene>
    <name evidence="1" type="ORF">PMAYCL1PPCAC_03404</name>
</gene>
<reference evidence="2" key="1">
    <citation type="submission" date="2022-10" db="EMBL/GenBank/DDBJ databases">
        <title>Genome assembly of Pristionchus species.</title>
        <authorList>
            <person name="Yoshida K."/>
            <person name="Sommer R.J."/>
        </authorList>
    </citation>
    <scope>NUCLEOTIDE SEQUENCE [LARGE SCALE GENOMIC DNA]</scope>
    <source>
        <strain evidence="2">RS5460</strain>
    </source>
</reference>
<keyword evidence="2" id="KW-1185">Reference proteome</keyword>
<dbReference type="AlphaFoldDB" id="A0AAN4Z505"/>
<evidence type="ECO:0000313" key="1">
    <source>
        <dbReference type="EMBL" id="GMR33209.1"/>
    </source>
</evidence>
<proteinExistence type="predicted"/>
<dbReference type="EMBL" id="BTRK01000001">
    <property type="protein sequence ID" value="GMR33209.1"/>
    <property type="molecule type" value="Genomic_DNA"/>
</dbReference>
<sequence length="109" mass="12378">MKGRPHSRLVVHPFSEEVGSVDGVRLVRHHDRLPCSSIDDLLPAEELRRHGIVELVRALHEFENLLASLDDFLSFMHEAVHFPQIETGCFPLLCEVWIVPGLDQILVGH</sequence>
<evidence type="ECO:0000313" key="2">
    <source>
        <dbReference type="Proteomes" id="UP001328107"/>
    </source>
</evidence>
<dbReference type="Proteomes" id="UP001328107">
    <property type="component" value="Unassembled WGS sequence"/>
</dbReference>
<organism evidence="1 2">
    <name type="scientific">Pristionchus mayeri</name>
    <dbReference type="NCBI Taxonomy" id="1317129"/>
    <lineage>
        <taxon>Eukaryota</taxon>
        <taxon>Metazoa</taxon>
        <taxon>Ecdysozoa</taxon>
        <taxon>Nematoda</taxon>
        <taxon>Chromadorea</taxon>
        <taxon>Rhabditida</taxon>
        <taxon>Rhabditina</taxon>
        <taxon>Diplogasteromorpha</taxon>
        <taxon>Diplogasteroidea</taxon>
        <taxon>Neodiplogasteridae</taxon>
        <taxon>Pristionchus</taxon>
    </lineage>
</organism>
<comment type="caution">
    <text evidence="1">The sequence shown here is derived from an EMBL/GenBank/DDBJ whole genome shotgun (WGS) entry which is preliminary data.</text>
</comment>
<accession>A0AAN4Z505</accession>